<sequence length="248" mass="27553">MPSDYEQACKSIVQAHELIDLAMVIDKFANIVAKASRPSPSSSIGKMSPEDIARTAMRVNIGKGAFNASKNKTGSSSIHARYNAMDMVVQPLDNDLSLIVIGLIDAAKMPELLDLISKTFPTKIKRAIVVDDEPDIRVVIKELLEKRGFQVTLCASGRDCIRTLEKAREDKIEFGVVILDVRMPEMDGFQTFKEIQAISSNTNVLFITAFEYSQKDIAEKISSPKVHLLHKPFSRTELLQSINEVIES</sequence>
<gene>
    <name evidence="3" type="ordered locus">Ngar_c08720</name>
</gene>
<dbReference type="GeneID" id="13795267"/>
<dbReference type="AlphaFoldDB" id="K0IMD4"/>
<dbReference type="SMART" id="SM00448">
    <property type="entry name" value="REC"/>
    <property type="match status" value="1"/>
</dbReference>
<evidence type="ECO:0000259" key="2">
    <source>
        <dbReference type="PROSITE" id="PS50110"/>
    </source>
</evidence>
<dbReference type="HOGENOM" id="CLU_1040581_0_0_2"/>
<dbReference type="InterPro" id="IPR001789">
    <property type="entry name" value="Sig_transdc_resp-reg_receiver"/>
</dbReference>
<dbReference type="OrthoDB" id="2830at2157"/>
<evidence type="ECO:0000313" key="3">
    <source>
        <dbReference type="EMBL" id="AFU57814.1"/>
    </source>
</evidence>
<dbReference type="SUPFAM" id="SSF52172">
    <property type="entry name" value="CheY-like"/>
    <property type="match status" value="1"/>
</dbReference>
<dbReference type="Gene3D" id="3.40.50.2300">
    <property type="match status" value="1"/>
</dbReference>
<dbReference type="BioCyc" id="CNIT1237085:G1324-870-MONOMER"/>
<dbReference type="PANTHER" id="PTHR44591:SF3">
    <property type="entry name" value="RESPONSE REGULATORY DOMAIN-CONTAINING PROTEIN"/>
    <property type="match status" value="1"/>
</dbReference>
<dbReference type="KEGG" id="nga:Ngar_c08720"/>
<evidence type="ECO:0000313" key="4">
    <source>
        <dbReference type="Proteomes" id="UP000008037"/>
    </source>
</evidence>
<dbReference type="InterPro" id="IPR011006">
    <property type="entry name" value="CheY-like_superfamily"/>
</dbReference>
<dbReference type="InParanoid" id="K0IMD4"/>
<organism evidence="3 4">
    <name type="scientific">Nitrososphaera gargensis (strain Ga9.2)</name>
    <dbReference type="NCBI Taxonomy" id="1237085"/>
    <lineage>
        <taxon>Archaea</taxon>
        <taxon>Nitrososphaerota</taxon>
        <taxon>Nitrososphaeria</taxon>
        <taxon>Nitrososphaerales</taxon>
        <taxon>Nitrososphaeraceae</taxon>
        <taxon>Nitrososphaera</taxon>
    </lineage>
</organism>
<dbReference type="Pfam" id="PF00072">
    <property type="entry name" value="Response_reg"/>
    <property type="match status" value="1"/>
</dbReference>
<dbReference type="PANTHER" id="PTHR44591">
    <property type="entry name" value="STRESS RESPONSE REGULATOR PROTEIN 1"/>
    <property type="match status" value="1"/>
</dbReference>
<dbReference type="GO" id="GO:0000160">
    <property type="term" value="P:phosphorelay signal transduction system"/>
    <property type="evidence" value="ECO:0007669"/>
    <property type="project" value="InterPro"/>
</dbReference>
<dbReference type="PROSITE" id="PS50110">
    <property type="entry name" value="RESPONSE_REGULATORY"/>
    <property type="match status" value="1"/>
</dbReference>
<reference evidence="3 4" key="1">
    <citation type="journal article" date="2012" name="Environ. Microbiol.">
        <title>The genome of the ammonia-oxidizing Candidatus Nitrososphaera gargensis: insights into metabolic versatility and environmental adaptations.</title>
        <authorList>
            <person name="Spang A."/>
            <person name="Poehlein A."/>
            <person name="Offre P."/>
            <person name="Zumbragel S."/>
            <person name="Haider S."/>
            <person name="Rychlik N."/>
            <person name="Nowka B."/>
            <person name="Schmeisser C."/>
            <person name="Lebedeva E.V."/>
            <person name="Rattei T."/>
            <person name="Bohm C."/>
            <person name="Schmid M."/>
            <person name="Galushko A."/>
            <person name="Hatzenpichler R."/>
            <person name="Weinmaier T."/>
            <person name="Daniel R."/>
            <person name="Schleper C."/>
            <person name="Spieck E."/>
            <person name="Streit W."/>
            <person name="Wagner M."/>
        </authorList>
    </citation>
    <scope>NUCLEOTIDE SEQUENCE [LARGE SCALE GENOMIC DNA]</scope>
    <source>
        <strain evidence="4">Ga9.2</strain>
    </source>
</reference>
<accession>K0IMD4</accession>
<name>K0IMD4_NITGG</name>
<keyword evidence="4" id="KW-1185">Reference proteome</keyword>
<dbReference type="InterPro" id="IPR050595">
    <property type="entry name" value="Bact_response_regulator"/>
</dbReference>
<evidence type="ECO:0000256" key="1">
    <source>
        <dbReference type="ARBA" id="ARBA00022553"/>
    </source>
</evidence>
<keyword evidence="1" id="KW-0597">Phosphoprotein</keyword>
<proteinExistence type="predicted"/>
<dbReference type="EMBL" id="CP002408">
    <property type="protein sequence ID" value="AFU57814.1"/>
    <property type="molecule type" value="Genomic_DNA"/>
</dbReference>
<dbReference type="RefSeq" id="WP_015018359.1">
    <property type="nucleotide sequence ID" value="NC_018719.1"/>
</dbReference>
<dbReference type="STRING" id="1237085.Ngar_c08720"/>
<feature type="domain" description="Response regulatory" evidence="2">
    <location>
        <begin position="126"/>
        <end position="246"/>
    </location>
</feature>
<protein>
    <submittedName>
        <fullName evidence="3">Putative signal transduction response regulator, receiver domain protein</fullName>
    </submittedName>
</protein>
<dbReference type="Proteomes" id="UP000008037">
    <property type="component" value="Chromosome"/>
</dbReference>